<keyword evidence="2" id="KW-0812">Transmembrane</keyword>
<keyword evidence="11" id="KW-1185">Reference proteome</keyword>
<proteinExistence type="predicted"/>
<evidence type="ECO:0000256" key="9">
    <source>
        <dbReference type="PROSITE-ProRule" id="PRU00043"/>
    </source>
</evidence>
<feature type="domain" description="Cadherin" evidence="10">
    <location>
        <begin position="267"/>
        <end position="322"/>
    </location>
</feature>
<dbReference type="PANTHER" id="PTHR24028">
    <property type="entry name" value="CADHERIN-87A"/>
    <property type="match status" value="1"/>
</dbReference>
<dbReference type="InterPro" id="IPR050174">
    <property type="entry name" value="Protocadherin/Cadherin-CA"/>
</dbReference>
<keyword evidence="5 9" id="KW-0106">Calcium</keyword>
<reference evidence="12" key="1">
    <citation type="submission" date="2017-02" db="UniProtKB">
        <authorList>
            <consortium name="WormBaseParasite"/>
        </authorList>
    </citation>
    <scope>IDENTIFICATION</scope>
</reference>
<keyword evidence="7" id="KW-0472">Membrane</keyword>
<keyword evidence="3" id="KW-0732">Signal</keyword>
<dbReference type="GO" id="GO:0007156">
    <property type="term" value="P:homophilic cell adhesion via plasma membrane adhesion molecules"/>
    <property type="evidence" value="ECO:0007669"/>
    <property type="project" value="InterPro"/>
</dbReference>
<dbReference type="SUPFAM" id="SSF49313">
    <property type="entry name" value="Cadherin-like"/>
    <property type="match status" value="4"/>
</dbReference>
<evidence type="ECO:0000256" key="6">
    <source>
        <dbReference type="ARBA" id="ARBA00022989"/>
    </source>
</evidence>
<evidence type="ECO:0000313" key="11">
    <source>
        <dbReference type="Proteomes" id="UP000050640"/>
    </source>
</evidence>
<sequence>MQGFQVAISEFAALNSEISLPPAVDNDSPPLSVIRYHILSGNVNNAFRLSSKRISSMLYVDLVVNGQLDREYRSRYELLIEALDGGQPPNSGKMIVNVTILDANDNAPEFRQSKYSASIPWNVSMDYVVATVHATDPDLGENARVAYSIAKSRADLKLPFQIDGENGVVRVSEPKLLVPGSIYQLLIVANDHGLPQPLESTTFLTVTVQKSDQPKIIFDIFWLTDSNKPKVYENVTVGHVIARIAVQNAPQESELLVSGCDALCIKETDSSGVYLVLVCRSFDREQKSEYNLFFTMKSRGKQLLEIPVFFEVLDINDNAPKFDKSLIRVMFNRSTTHYKLVRIQASDLDIGENGRIHYSLSGTNLFEIESDTGILNVHENFGCSLEEHRFHVRAEDSGIPPLSSTVDVVAQVIDSSGRPPLFPKPLYDVIVREDAEPGTCLLKVRYRFLLIKIRFLSLVEKN</sequence>
<feature type="domain" description="Cadherin" evidence="10">
    <location>
        <begin position="111"/>
        <end position="216"/>
    </location>
</feature>
<evidence type="ECO:0000256" key="1">
    <source>
        <dbReference type="ARBA" id="ARBA00004167"/>
    </source>
</evidence>
<dbReference type="InterPro" id="IPR002126">
    <property type="entry name" value="Cadherin-like_dom"/>
</dbReference>
<evidence type="ECO:0000256" key="2">
    <source>
        <dbReference type="ARBA" id="ARBA00022692"/>
    </source>
</evidence>
<dbReference type="InterPro" id="IPR020894">
    <property type="entry name" value="Cadherin_CS"/>
</dbReference>
<dbReference type="FunFam" id="2.60.40.60:FF:000033">
    <property type="entry name" value="FAT atypical cadherin 1"/>
    <property type="match status" value="1"/>
</dbReference>
<feature type="domain" description="Cadherin" evidence="10">
    <location>
        <begin position="340"/>
        <end position="422"/>
    </location>
</feature>
<evidence type="ECO:0000256" key="3">
    <source>
        <dbReference type="ARBA" id="ARBA00022729"/>
    </source>
</evidence>
<keyword evidence="8" id="KW-0325">Glycoprotein</keyword>
<dbReference type="SMART" id="SM00112">
    <property type="entry name" value="CA"/>
    <property type="match status" value="4"/>
</dbReference>
<evidence type="ECO:0000313" key="12">
    <source>
        <dbReference type="WBParaSite" id="EEL_0000329901-mRNA-1"/>
    </source>
</evidence>
<dbReference type="AlphaFoldDB" id="A0A0R3RP87"/>
<dbReference type="GO" id="GO:0005886">
    <property type="term" value="C:plasma membrane"/>
    <property type="evidence" value="ECO:0007669"/>
    <property type="project" value="InterPro"/>
</dbReference>
<name>A0A0R3RP87_9BILA</name>
<dbReference type="STRING" id="1147741.A0A0R3RP87"/>
<protein>
    <submittedName>
        <fullName evidence="12">CA domain-containing protein</fullName>
    </submittedName>
</protein>
<dbReference type="CDD" id="cd11304">
    <property type="entry name" value="Cadherin_repeat"/>
    <property type="match status" value="3"/>
</dbReference>
<dbReference type="WBParaSite" id="EEL_0000329901-mRNA-1">
    <property type="protein sequence ID" value="EEL_0000329901-mRNA-1"/>
    <property type="gene ID" value="EEL_0000329901"/>
</dbReference>
<dbReference type="Pfam" id="PF00028">
    <property type="entry name" value="Cadherin"/>
    <property type="match status" value="3"/>
</dbReference>
<evidence type="ECO:0000256" key="8">
    <source>
        <dbReference type="ARBA" id="ARBA00023180"/>
    </source>
</evidence>
<feature type="domain" description="Cadherin" evidence="10">
    <location>
        <begin position="4"/>
        <end position="110"/>
    </location>
</feature>
<dbReference type="PANTHER" id="PTHR24028:SF328">
    <property type="entry name" value="CADHERIN-3"/>
    <property type="match status" value="1"/>
</dbReference>
<dbReference type="PRINTS" id="PR00205">
    <property type="entry name" value="CADHERIN"/>
</dbReference>
<evidence type="ECO:0000259" key="10">
    <source>
        <dbReference type="PROSITE" id="PS50268"/>
    </source>
</evidence>
<keyword evidence="6" id="KW-1133">Transmembrane helix</keyword>
<dbReference type="PROSITE" id="PS50268">
    <property type="entry name" value="CADHERIN_2"/>
    <property type="match status" value="4"/>
</dbReference>
<evidence type="ECO:0000256" key="5">
    <source>
        <dbReference type="ARBA" id="ARBA00022837"/>
    </source>
</evidence>
<dbReference type="InterPro" id="IPR015919">
    <property type="entry name" value="Cadherin-like_sf"/>
</dbReference>
<evidence type="ECO:0000256" key="7">
    <source>
        <dbReference type="ARBA" id="ARBA00023136"/>
    </source>
</evidence>
<dbReference type="Proteomes" id="UP000050640">
    <property type="component" value="Unplaced"/>
</dbReference>
<dbReference type="Gene3D" id="2.60.40.60">
    <property type="entry name" value="Cadherins"/>
    <property type="match status" value="4"/>
</dbReference>
<evidence type="ECO:0000256" key="4">
    <source>
        <dbReference type="ARBA" id="ARBA00022737"/>
    </source>
</evidence>
<organism evidence="11 12">
    <name type="scientific">Elaeophora elaphi</name>
    <dbReference type="NCBI Taxonomy" id="1147741"/>
    <lineage>
        <taxon>Eukaryota</taxon>
        <taxon>Metazoa</taxon>
        <taxon>Ecdysozoa</taxon>
        <taxon>Nematoda</taxon>
        <taxon>Chromadorea</taxon>
        <taxon>Rhabditida</taxon>
        <taxon>Spirurina</taxon>
        <taxon>Spiruromorpha</taxon>
        <taxon>Filarioidea</taxon>
        <taxon>Onchocercidae</taxon>
        <taxon>Elaeophora</taxon>
    </lineage>
</organism>
<dbReference type="FunFam" id="2.60.40.60:FF:000104">
    <property type="entry name" value="cadherin-23 isoform X1"/>
    <property type="match status" value="1"/>
</dbReference>
<dbReference type="GO" id="GO:0005509">
    <property type="term" value="F:calcium ion binding"/>
    <property type="evidence" value="ECO:0007669"/>
    <property type="project" value="UniProtKB-UniRule"/>
</dbReference>
<comment type="subcellular location">
    <subcellularLocation>
        <location evidence="1">Membrane</location>
        <topology evidence="1">Single-pass membrane protein</topology>
    </subcellularLocation>
</comment>
<accession>A0A0R3RP87</accession>
<keyword evidence="4" id="KW-0677">Repeat</keyword>
<dbReference type="PROSITE" id="PS00232">
    <property type="entry name" value="CADHERIN_1"/>
    <property type="match status" value="1"/>
</dbReference>